<dbReference type="CDD" id="cd00075">
    <property type="entry name" value="HATPase"/>
    <property type="match status" value="1"/>
</dbReference>
<evidence type="ECO:0000256" key="2">
    <source>
        <dbReference type="ARBA" id="ARBA00012438"/>
    </source>
</evidence>
<dbReference type="Gene3D" id="1.10.287.130">
    <property type="match status" value="1"/>
</dbReference>
<sequence length="390" mass="45560">MPDTELKQFISDKFPFLDTDFLYSRINWSIRLRWLAILGFFSFSYYYRITYDPPLPFNYIWTLLGVLTIINLIYFLHLRLAKELSFINELTILHIHVIIDLLALSLLIHFTGGIETPIYFFYIFHIVFSSILFRPRTAFIYTTAIFVVFSGMVLFEYDGLLPHYVLFDISIYQNSAALLLILVVFFISMFTTTYICTSFMEVYRQSKRIIARQNKELLELNRQRSQFFRFTSHELKSPLIAVKTSVDVVLKTYRKHLPDKARDMLQRASARTAQMLTMIKELLELSKSNGKIPQEEKQSLNLAEVIQEVVEQEAEVARAKNIRFKFEQGVQKANVNGRIRDFRTIFQNLISNAIRYTPDQGKVHIKTQKGNGKFVFEISDTGIGIAPEDL</sequence>
<dbReference type="PANTHER" id="PTHR42878">
    <property type="entry name" value="TWO-COMPONENT HISTIDINE KINASE"/>
    <property type="match status" value="1"/>
</dbReference>
<dbReference type="SUPFAM" id="SSF55874">
    <property type="entry name" value="ATPase domain of HSP90 chaperone/DNA topoisomerase II/histidine kinase"/>
    <property type="match status" value="1"/>
</dbReference>
<dbReference type="InterPro" id="IPR005467">
    <property type="entry name" value="His_kinase_dom"/>
</dbReference>
<dbReference type="Gene3D" id="3.30.565.10">
    <property type="entry name" value="Histidine kinase-like ATPase, C-terminal domain"/>
    <property type="match status" value="1"/>
</dbReference>
<evidence type="ECO:0000259" key="9">
    <source>
        <dbReference type="PROSITE" id="PS50109"/>
    </source>
</evidence>
<dbReference type="CDD" id="cd00082">
    <property type="entry name" value="HisKA"/>
    <property type="match status" value="1"/>
</dbReference>
<dbReference type="PROSITE" id="PS50109">
    <property type="entry name" value="HIS_KIN"/>
    <property type="match status" value="1"/>
</dbReference>
<dbReference type="EMBL" id="DROD01000711">
    <property type="protein sequence ID" value="HHJ53772.1"/>
    <property type="molecule type" value="Genomic_DNA"/>
</dbReference>
<gene>
    <name evidence="10" type="ORF">ENJ89_11300</name>
</gene>
<feature type="transmembrane region" description="Helical" evidence="8">
    <location>
        <begin position="116"/>
        <end position="133"/>
    </location>
</feature>
<keyword evidence="7" id="KW-0902">Two-component regulatory system</keyword>
<keyword evidence="3" id="KW-0808">Transferase</keyword>
<dbReference type="Pfam" id="PF25323">
    <property type="entry name" value="6TM_PilS"/>
    <property type="match status" value="1"/>
</dbReference>
<dbReference type="AlphaFoldDB" id="A0A7V5UFS3"/>
<evidence type="ECO:0000256" key="8">
    <source>
        <dbReference type="SAM" id="Phobius"/>
    </source>
</evidence>
<feature type="transmembrane region" description="Helical" evidence="8">
    <location>
        <begin position="30"/>
        <end position="47"/>
    </location>
</feature>
<evidence type="ECO:0000256" key="1">
    <source>
        <dbReference type="ARBA" id="ARBA00000085"/>
    </source>
</evidence>
<dbReference type="GO" id="GO:0007234">
    <property type="term" value="P:osmosensory signaling via phosphorelay pathway"/>
    <property type="evidence" value="ECO:0007669"/>
    <property type="project" value="TreeGrafter"/>
</dbReference>
<dbReference type="SUPFAM" id="SSF47384">
    <property type="entry name" value="Homodimeric domain of signal transducing histidine kinase"/>
    <property type="match status" value="1"/>
</dbReference>
<evidence type="ECO:0000313" key="10">
    <source>
        <dbReference type="EMBL" id="HHJ53772.1"/>
    </source>
</evidence>
<dbReference type="GO" id="GO:0030295">
    <property type="term" value="F:protein kinase activator activity"/>
    <property type="evidence" value="ECO:0007669"/>
    <property type="project" value="TreeGrafter"/>
</dbReference>
<dbReference type="PANTHER" id="PTHR42878:SF7">
    <property type="entry name" value="SENSOR HISTIDINE KINASE GLRK"/>
    <property type="match status" value="1"/>
</dbReference>
<dbReference type="EC" id="2.7.13.3" evidence="2"/>
<reference evidence="10" key="1">
    <citation type="journal article" date="2020" name="mSystems">
        <title>Genome- and Community-Level Interaction Insights into Carbon Utilization and Element Cycling Functions of Hydrothermarchaeota in Hydrothermal Sediment.</title>
        <authorList>
            <person name="Zhou Z."/>
            <person name="Liu Y."/>
            <person name="Xu W."/>
            <person name="Pan J."/>
            <person name="Luo Z.H."/>
            <person name="Li M."/>
        </authorList>
    </citation>
    <scope>NUCLEOTIDE SEQUENCE [LARGE SCALE GENOMIC DNA]</scope>
    <source>
        <strain evidence="10">HyVt-527</strain>
    </source>
</reference>
<keyword evidence="8" id="KW-0472">Membrane</keyword>
<keyword evidence="6" id="KW-0067">ATP-binding</keyword>
<dbReference type="Proteomes" id="UP000886124">
    <property type="component" value="Unassembled WGS sequence"/>
</dbReference>
<keyword evidence="4" id="KW-0547">Nucleotide-binding</keyword>
<dbReference type="GO" id="GO:0005524">
    <property type="term" value="F:ATP binding"/>
    <property type="evidence" value="ECO:0007669"/>
    <property type="project" value="UniProtKB-KW"/>
</dbReference>
<evidence type="ECO:0000256" key="6">
    <source>
        <dbReference type="ARBA" id="ARBA00022840"/>
    </source>
</evidence>
<dbReference type="Pfam" id="PF02518">
    <property type="entry name" value="HATPase_c"/>
    <property type="match status" value="1"/>
</dbReference>
<feature type="transmembrane region" description="Helical" evidence="8">
    <location>
        <begin position="90"/>
        <end position="110"/>
    </location>
</feature>
<feature type="domain" description="Histidine kinase" evidence="9">
    <location>
        <begin position="230"/>
        <end position="390"/>
    </location>
</feature>
<evidence type="ECO:0000256" key="7">
    <source>
        <dbReference type="ARBA" id="ARBA00023012"/>
    </source>
</evidence>
<feature type="transmembrane region" description="Helical" evidence="8">
    <location>
        <begin position="177"/>
        <end position="203"/>
    </location>
</feature>
<proteinExistence type="predicted"/>
<dbReference type="GO" id="GO:0000156">
    <property type="term" value="F:phosphorelay response regulator activity"/>
    <property type="evidence" value="ECO:0007669"/>
    <property type="project" value="TreeGrafter"/>
</dbReference>
<evidence type="ECO:0000256" key="4">
    <source>
        <dbReference type="ARBA" id="ARBA00022741"/>
    </source>
</evidence>
<dbReference type="InterPro" id="IPR050351">
    <property type="entry name" value="BphY/WalK/GraS-like"/>
</dbReference>
<dbReference type="GO" id="GO:0000155">
    <property type="term" value="F:phosphorelay sensor kinase activity"/>
    <property type="evidence" value="ECO:0007669"/>
    <property type="project" value="InterPro"/>
</dbReference>
<comment type="catalytic activity">
    <reaction evidence="1">
        <text>ATP + protein L-histidine = ADP + protein N-phospho-L-histidine.</text>
        <dbReference type="EC" id="2.7.13.3"/>
    </reaction>
</comment>
<name>A0A7V5UFS3_CALAY</name>
<feature type="transmembrane region" description="Helical" evidence="8">
    <location>
        <begin position="59"/>
        <end position="78"/>
    </location>
</feature>
<keyword evidence="5 10" id="KW-0418">Kinase</keyword>
<accession>A0A7V5UFS3</accession>
<dbReference type="SMART" id="SM00388">
    <property type="entry name" value="HisKA"/>
    <property type="match status" value="1"/>
</dbReference>
<keyword evidence="8" id="KW-1133">Transmembrane helix</keyword>
<evidence type="ECO:0000256" key="5">
    <source>
        <dbReference type="ARBA" id="ARBA00022777"/>
    </source>
</evidence>
<organism evidence="10">
    <name type="scientific">Caldithrix abyssi</name>
    <dbReference type="NCBI Taxonomy" id="187145"/>
    <lineage>
        <taxon>Bacteria</taxon>
        <taxon>Pseudomonadati</taxon>
        <taxon>Calditrichota</taxon>
        <taxon>Calditrichia</taxon>
        <taxon>Calditrichales</taxon>
        <taxon>Calditrichaceae</taxon>
        <taxon>Caldithrix</taxon>
    </lineage>
</organism>
<dbReference type="InterPro" id="IPR036097">
    <property type="entry name" value="HisK_dim/P_sf"/>
</dbReference>
<dbReference type="Pfam" id="PF00512">
    <property type="entry name" value="HisKA"/>
    <property type="match status" value="1"/>
</dbReference>
<evidence type="ECO:0000256" key="3">
    <source>
        <dbReference type="ARBA" id="ARBA00022679"/>
    </source>
</evidence>
<dbReference type="InterPro" id="IPR003661">
    <property type="entry name" value="HisK_dim/P_dom"/>
</dbReference>
<protein>
    <recommendedName>
        <fullName evidence="2">histidine kinase</fullName>
        <ecNumber evidence="2">2.7.13.3</ecNumber>
    </recommendedName>
</protein>
<feature type="non-terminal residue" evidence="10">
    <location>
        <position position="390"/>
    </location>
</feature>
<dbReference type="InterPro" id="IPR003594">
    <property type="entry name" value="HATPase_dom"/>
</dbReference>
<keyword evidence="8" id="KW-0812">Transmembrane</keyword>
<feature type="transmembrane region" description="Helical" evidence="8">
    <location>
        <begin position="138"/>
        <end position="157"/>
    </location>
</feature>
<dbReference type="InterPro" id="IPR036890">
    <property type="entry name" value="HATPase_C_sf"/>
</dbReference>
<comment type="caution">
    <text evidence="10">The sequence shown here is derived from an EMBL/GenBank/DDBJ whole genome shotgun (WGS) entry which is preliminary data.</text>
</comment>